<gene>
    <name evidence="10" type="ORF">FZC79_14725</name>
</gene>
<dbReference type="EMBL" id="VTEH01000012">
    <property type="protein sequence ID" value="TYR74339.1"/>
    <property type="molecule type" value="Genomic_DNA"/>
</dbReference>
<dbReference type="Gene3D" id="3.40.109.10">
    <property type="entry name" value="NADH Oxidase"/>
    <property type="match status" value="1"/>
</dbReference>
<protein>
    <recommendedName>
        <fullName evidence="7">Putative NAD(P)H nitroreductase</fullName>
        <ecNumber evidence="7">1.-.-.-</ecNumber>
    </recommendedName>
</protein>
<name>A0A5D4KBT9_9BACI</name>
<keyword evidence="5 7" id="KW-0560">Oxidoreductase</keyword>
<dbReference type="PANTHER" id="PTHR43821:SF1">
    <property type="entry name" value="NAD(P)H NITROREDUCTASE YDJA-RELATED"/>
    <property type="match status" value="1"/>
</dbReference>
<feature type="binding site" description="in other chain" evidence="8">
    <location>
        <begin position="144"/>
        <end position="146"/>
    </location>
    <ligand>
        <name>FMN</name>
        <dbReference type="ChEBI" id="CHEBI:58210"/>
        <note>ligand shared between dimeric partners</note>
    </ligand>
</feature>
<feature type="binding site" description="in other chain" evidence="8">
    <location>
        <begin position="20"/>
        <end position="22"/>
    </location>
    <ligand>
        <name>FMN</name>
        <dbReference type="ChEBI" id="CHEBI:58210"/>
        <note>ligand shared between dimeric partners</note>
    </ligand>
</feature>
<accession>A0A5D4KBT9</accession>
<dbReference type="RefSeq" id="WP_148947631.1">
    <property type="nucleotide sequence ID" value="NZ_JBNIKK010000012.1"/>
</dbReference>
<dbReference type="InterPro" id="IPR052530">
    <property type="entry name" value="NAD(P)H_nitroreductase"/>
</dbReference>
<evidence type="ECO:0000256" key="3">
    <source>
        <dbReference type="ARBA" id="ARBA00022643"/>
    </source>
</evidence>
<dbReference type="InterPro" id="IPR029479">
    <property type="entry name" value="Nitroreductase"/>
</dbReference>
<evidence type="ECO:0000313" key="10">
    <source>
        <dbReference type="EMBL" id="TYR74339.1"/>
    </source>
</evidence>
<sequence>MENAIYRSPNKSIKNMIRERRSIREYLNVSVERELVAELLNSAVWAPNHLKTEPWRFIMIDGESRLTMLEGMREYYSSTGFLDNLSETHLEKIKENFLKTPAHLVVVMREEETEKKWEEAFAATCALIQNFQLLAWEQGLGVVWKTNDHNASSLFKHRIGIQGSEKIVGILQLGYPASIPKSKPRKTAEELLTFL</sequence>
<evidence type="ECO:0000256" key="1">
    <source>
        <dbReference type="ARBA" id="ARBA00007118"/>
    </source>
</evidence>
<keyword evidence="3 7" id="KW-0288">FMN</keyword>
<organism evidence="10 11">
    <name type="scientific">Rossellomorea vietnamensis</name>
    <dbReference type="NCBI Taxonomy" id="218284"/>
    <lineage>
        <taxon>Bacteria</taxon>
        <taxon>Bacillati</taxon>
        <taxon>Bacillota</taxon>
        <taxon>Bacilli</taxon>
        <taxon>Bacillales</taxon>
        <taxon>Bacillaceae</taxon>
        <taxon>Rossellomorea</taxon>
    </lineage>
</organism>
<dbReference type="PIRSF" id="PIRSF000232">
    <property type="entry name" value="YdjA"/>
    <property type="match status" value="1"/>
</dbReference>
<proteinExistence type="inferred from homology"/>
<dbReference type="CDD" id="cd02135">
    <property type="entry name" value="YdjA-like"/>
    <property type="match status" value="1"/>
</dbReference>
<dbReference type="AlphaFoldDB" id="A0A5D4KBT9"/>
<reference evidence="10 11" key="1">
    <citation type="submission" date="2019-08" db="EMBL/GenBank/DDBJ databases">
        <title>Bacillus genomes from the desert of Cuatro Cienegas, Coahuila.</title>
        <authorList>
            <person name="Olmedo-Alvarez G."/>
        </authorList>
    </citation>
    <scope>NUCLEOTIDE SEQUENCE [LARGE SCALE GENOMIC DNA]</scope>
    <source>
        <strain evidence="10 11">CH40_1T</strain>
    </source>
</reference>
<evidence type="ECO:0000256" key="7">
    <source>
        <dbReference type="PIRNR" id="PIRNR000232"/>
    </source>
</evidence>
<dbReference type="EC" id="1.-.-.-" evidence="7"/>
<comment type="cofactor">
    <cofactor evidence="8">
        <name>FMN</name>
        <dbReference type="ChEBI" id="CHEBI:58210"/>
    </cofactor>
    <text evidence="8">Binds 1 FMN per subunit.</text>
</comment>
<feature type="binding site" evidence="8">
    <location>
        <position position="49"/>
    </location>
    <ligand>
        <name>FMN</name>
        <dbReference type="ChEBI" id="CHEBI:58210"/>
        <note>ligand shared between dimeric partners</note>
    </ligand>
</feature>
<dbReference type="SUPFAM" id="SSF55469">
    <property type="entry name" value="FMN-dependent nitroreductase-like"/>
    <property type="match status" value="1"/>
</dbReference>
<keyword evidence="4 7" id="KW-0521">NADP</keyword>
<evidence type="ECO:0000256" key="5">
    <source>
        <dbReference type="ARBA" id="ARBA00023002"/>
    </source>
</evidence>
<evidence type="ECO:0000256" key="4">
    <source>
        <dbReference type="ARBA" id="ARBA00022857"/>
    </source>
</evidence>
<dbReference type="GO" id="GO:0016491">
    <property type="term" value="F:oxidoreductase activity"/>
    <property type="evidence" value="ECO:0007669"/>
    <property type="project" value="UniProtKB-UniRule"/>
</dbReference>
<dbReference type="InterPro" id="IPR000415">
    <property type="entry name" value="Nitroreductase-like"/>
</dbReference>
<evidence type="ECO:0000259" key="9">
    <source>
        <dbReference type="Pfam" id="PF00881"/>
    </source>
</evidence>
<comment type="caution">
    <text evidence="10">The sequence shown here is derived from an EMBL/GenBank/DDBJ whole genome shotgun (WGS) entry which is preliminary data.</text>
</comment>
<evidence type="ECO:0000256" key="2">
    <source>
        <dbReference type="ARBA" id="ARBA00022630"/>
    </source>
</evidence>
<evidence type="ECO:0000256" key="6">
    <source>
        <dbReference type="ARBA" id="ARBA00023027"/>
    </source>
</evidence>
<dbReference type="InterPro" id="IPR026021">
    <property type="entry name" value="YdjA-like"/>
</dbReference>
<dbReference type="Pfam" id="PF00881">
    <property type="entry name" value="Nitroreductase"/>
    <property type="match status" value="1"/>
</dbReference>
<keyword evidence="6 7" id="KW-0520">NAD</keyword>
<comment type="similarity">
    <text evidence="1 7">Belongs to the nitroreductase family.</text>
</comment>
<keyword evidence="2 7" id="KW-0285">Flavoprotein</keyword>
<evidence type="ECO:0000256" key="8">
    <source>
        <dbReference type="PIRSR" id="PIRSR000232-1"/>
    </source>
</evidence>
<dbReference type="PANTHER" id="PTHR43821">
    <property type="entry name" value="NAD(P)H NITROREDUCTASE YDJA-RELATED"/>
    <property type="match status" value="1"/>
</dbReference>
<feature type="domain" description="Nitroreductase" evidence="9">
    <location>
        <begin position="17"/>
        <end position="175"/>
    </location>
</feature>
<dbReference type="Proteomes" id="UP000323317">
    <property type="component" value="Unassembled WGS sequence"/>
</dbReference>
<evidence type="ECO:0000313" key="11">
    <source>
        <dbReference type="Proteomes" id="UP000323317"/>
    </source>
</evidence>